<evidence type="ECO:0000256" key="5">
    <source>
        <dbReference type="ARBA" id="ARBA00022737"/>
    </source>
</evidence>
<evidence type="ECO:0000256" key="7">
    <source>
        <dbReference type="ARBA" id="ARBA00022840"/>
    </source>
</evidence>
<accession>A0A1Z2XLU6</accession>
<keyword evidence="7 13" id="KW-0067">ATP-binding</keyword>
<evidence type="ECO:0000313" key="13">
    <source>
        <dbReference type="EMBL" id="QQR28698.1"/>
    </source>
</evidence>
<name>A0A1Z2XLU6_9FIRM</name>
<keyword evidence="9" id="KW-0472">Membrane</keyword>
<dbReference type="GO" id="GO:0042626">
    <property type="term" value="F:ATPase-coupled transmembrane transporter activity"/>
    <property type="evidence" value="ECO:0007669"/>
    <property type="project" value="TreeGrafter"/>
</dbReference>
<evidence type="ECO:0000256" key="8">
    <source>
        <dbReference type="ARBA" id="ARBA00022967"/>
    </source>
</evidence>
<reference evidence="14" key="2">
    <citation type="submission" date="2017-05" db="EMBL/GenBank/DDBJ databases">
        <title>Improved OligoMM genomes.</title>
        <authorList>
            <person name="Garzetti D."/>
        </authorList>
    </citation>
    <scope>NUCLEOTIDE SEQUENCE [LARGE SCALE GENOMIC DNA]</scope>
    <source>
        <strain evidence="14">KB18</strain>
    </source>
</reference>
<dbReference type="Gene3D" id="3.40.50.300">
    <property type="entry name" value="P-loop containing nucleotide triphosphate hydrolases"/>
    <property type="match status" value="1"/>
</dbReference>
<dbReference type="EMBL" id="CP021422">
    <property type="protein sequence ID" value="ASB39408.1"/>
    <property type="molecule type" value="Genomic_DNA"/>
</dbReference>
<dbReference type="Proteomes" id="UP000596035">
    <property type="component" value="Chromosome"/>
</dbReference>
<dbReference type="PROSITE" id="PS50893">
    <property type="entry name" value="ABC_TRANSPORTER_2"/>
    <property type="match status" value="1"/>
</dbReference>
<dbReference type="InterPro" id="IPR003439">
    <property type="entry name" value="ABC_transporter-like_ATP-bd"/>
</dbReference>
<evidence type="ECO:0000256" key="10">
    <source>
        <dbReference type="ARBA" id="ARBA00025157"/>
    </source>
</evidence>
<keyword evidence="4" id="KW-1003">Cell membrane</keyword>
<comment type="subcellular location">
    <subcellularLocation>
        <location evidence="1">Cell membrane</location>
        <topology evidence="1">Peripheral membrane protein</topology>
    </subcellularLocation>
</comment>
<evidence type="ECO:0000256" key="1">
    <source>
        <dbReference type="ARBA" id="ARBA00004202"/>
    </source>
</evidence>
<feature type="domain" description="ABC transporter" evidence="11">
    <location>
        <begin position="2"/>
        <end position="200"/>
    </location>
</feature>
<dbReference type="SUPFAM" id="SSF52540">
    <property type="entry name" value="P-loop containing nucleoside triphosphate hydrolases"/>
    <property type="match status" value="1"/>
</dbReference>
<dbReference type="PANTHER" id="PTHR43553:SF23">
    <property type="entry name" value="ABC TRANSPORTER ATP-BINDING COMPONENT"/>
    <property type="match status" value="1"/>
</dbReference>
<dbReference type="EMBL" id="CP065321">
    <property type="protein sequence ID" value="QQR28698.1"/>
    <property type="molecule type" value="Genomic_DNA"/>
</dbReference>
<dbReference type="Pfam" id="PF00005">
    <property type="entry name" value="ABC_tran"/>
    <property type="match status" value="1"/>
</dbReference>
<protein>
    <submittedName>
        <fullName evidence="13">ABC transporter ATP-binding protein</fullName>
    </submittedName>
</protein>
<evidence type="ECO:0000313" key="15">
    <source>
        <dbReference type="Proteomes" id="UP000596035"/>
    </source>
</evidence>
<evidence type="ECO:0000259" key="11">
    <source>
        <dbReference type="PROSITE" id="PS50893"/>
    </source>
</evidence>
<dbReference type="GO" id="GO:0043190">
    <property type="term" value="C:ATP-binding cassette (ABC) transporter complex"/>
    <property type="evidence" value="ECO:0007669"/>
    <property type="project" value="TreeGrafter"/>
</dbReference>
<reference evidence="12" key="1">
    <citation type="journal article" date="2017" name="Genome Announc.">
        <title>High-Quality Whole-Genome Sequences of the Oligo-Mouse-Microbiota Bacterial Community.</title>
        <authorList>
            <person name="Garzetti D."/>
            <person name="Brugiroux S."/>
            <person name="Bunk B."/>
            <person name="Pukall R."/>
            <person name="McCoy K.D."/>
            <person name="Macpherson A.J."/>
            <person name="Stecher B."/>
        </authorList>
    </citation>
    <scope>NUCLEOTIDE SEQUENCE</scope>
    <source>
        <strain evidence="12">KB18</strain>
    </source>
</reference>
<dbReference type="SMART" id="SM00382">
    <property type="entry name" value="AAA"/>
    <property type="match status" value="1"/>
</dbReference>
<keyword evidence="8" id="KW-1278">Translocase</keyword>
<evidence type="ECO:0000256" key="4">
    <source>
        <dbReference type="ARBA" id="ARBA00022475"/>
    </source>
</evidence>
<comment type="function">
    <text evidence="10">Probably part of an ABC transporter complex. Responsible for energy coupling to the transport system.</text>
</comment>
<keyword evidence="6" id="KW-0547">Nucleotide-binding</keyword>
<reference evidence="13 15" key="3">
    <citation type="submission" date="2020-11" db="EMBL/GenBank/DDBJ databases">
        <title>Closed and high quality bacterial genomes of the OMM12 community.</title>
        <authorList>
            <person name="Marbouty M."/>
            <person name="Lamy-Besnier Q."/>
            <person name="Debarbieux L."/>
            <person name="Koszul R."/>
        </authorList>
    </citation>
    <scope>NUCLEOTIDE SEQUENCE [LARGE SCALE GENOMIC DNA]</scope>
    <source>
        <strain evidence="13 15">KB18</strain>
    </source>
</reference>
<gene>
    <name evidence="12" type="ORF">ADH66_01310</name>
    <name evidence="13" type="ORF">I5Q82_11315</name>
</gene>
<evidence type="ECO:0000256" key="9">
    <source>
        <dbReference type="ARBA" id="ARBA00023136"/>
    </source>
</evidence>
<proteinExistence type="inferred from homology"/>
<dbReference type="InterPro" id="IPR050095">
    <property type="entry name" value="ECF_ABC_transporter_ATP-bd"/>
</dbReference>
<dbReference type="InterPro" id="IPR015856">
    <property type="entry name" value="ABC_transpr_CbiO/EcfA_su"/>
</dbReference>
<dbReference type="InterPro" id="IPR027417">
    <property type="entry name" value="P-loop_NTPase"/>
</dbReference>
<evidence type="ECO:0000256" key="3">
    <source>
        <dbReference type="ARBA" id="ARBA00022448"/>
    </source>
</evidence>
<dbReference type="AlphaFoldDB" id="A0A1Z2XLU6"/>
<comment type="similarity">
    <text evidence="2">Belongs to the ABC transporter superfamily.</text>
</comment>
<dbReference type="GO" id="GO:0016887">
    <property type="term" value="F:ATP hydrolysis activity"/>
    <property type="evidence" value="ECO:0007669"/>
    <property type="project" value="InterPro"/>
</dbReference>
<dbReference type="Proteomes" id="UP000196710">
    <property type="component" value="Chromosome"/>
</dbReference>
<organism evidence="13 15">
    <name type="scientific">Acutalibacter muris</name>
    <dbReference type="NCBI Taxonomy" id="1796620"/>
    <lineage>
        <taxon>Bacteria</taxon>
        <taxon>Bacillati</taxon>
        <taxon>Bacillota</taxon>
        <taxon>Clostridia</taxon>
        <taxon>Eubacteriales</taxon>
        <taxon>Acutalibacteraceae</taxon>
        <taxon>Acutalibacter</taxon>
    </lineage>
</organism>
<dbReference type="CDD" id="cd03225">
    <property type="entry name" value="ABC_cobalt_CbiO_domain1"/>
    <property type="match status" value="1"/>
</dbReference>
<dbReference type="PANTHER" id="PTHR43553">
    <property type="entry name" value="HEAVY METAL TRANSPORTER"/>
    <property type="match status" value="1"/>
</dbReference>
<dbReference type="KEGG" id="amur:ADH66_01310"/>
<keyword evidence="3" id="KW-0813">Transport</keyword>
<evidence type="ECO:0000256" key="6">
    <source>
        <dbReference type="ARBA" id="ARBA00022741"/>
    </source>
</evidence>
<keyword evidence="5" id="KW-0677">Repeat</keyword>
<sequence>MVDLENVNFSYDEQYGTLRDISLHIRQGECLLLCGESGCGKTTITKLINGLIPYFTPGEYLSGKVCVSGKVVADTKIYELAKTVGSVFQNPKSQFFNLDSDSGLAFGLENEGLPPVKIAERISKTIHDLHIESLEHRGIFSMSGGEKQSLAFASVFAMQPKVFVLDEPSANLDMSAIEILRKQIAKIKQRGHTVIIAEKVTG</sequence>
<evidence type="ECO:0000313" key="14">
    <source>
        <dbReference type="Proteomes" id="UP000196710"/>
    </source>
</evidence>
<evidence type="ECO:0000256" key="2">
    <source>
        <dbReference type="ARBA" id="ARBA00005417"/>
    </source>
</evidence>
<evidence type="ECO:0000313" key="12">
    <source>
        <dbReference type="EMBL" id="ASB39408.1"/>
    </source>
</evidence>
<dbReference type="InterPro" id="IPR003593">
    <property type="entry name" value="AAA+_ATPase"/>
</dbReference>
<dbReference type="GO" id="GO:0005524">
    <property type="term" value="F:ATP binding"/>
    <property type="evidence" value="ECO:0007669"/>
    <property type="project" value="UniProtKB-KW"/>
</dbReference>
<keyword evidence="14" id="KW-1185">Reference proteome</keyword>